<name>K8EWD9_CARML</name>
<dbReference type="OrthoDB" id="9762242at2"/>
<comment type="similarity">
    <text evidence="1">Belongs to the ATP-dependent AMP-binding enzyme family.</text>
</comment>
<dbReference type="AlphaFoldDB" id="K8EWD9"/>
<dbReference type="InterPro" id="IPR042099">
    <property type="entry name" value="ANL_N_sf"/>
</dbReference>
<evidence type="ECO:0000259" key="3">
    <source>
        <dbReference type="Pfam" id="PF00501"/>
    </source>
</evidence>
<evidence type="ECO:0000256" key="1">
    <source>
        <dbReference type="ARBA" id="ARBA00006432"/>
    </source>
</evidence>
<keyword evidence="5" id="KW-1185">Reference proteome</keyword>
<sequence length="348" mass="39266">MKNIWDSLDDYSNQVAFIVQTSGSTAAPKLVPITVTQVKHKVNSHIKEYDVDYKTKELLCFPMNSLTSLIMQILPTCIGNASLTYLGSNFSPYKIIEHLYMNYDVTALTPTMLSVINSLGINWGKVNMKYIAIGGEKIDFSLIEEIKSTSGFRSDLYPLYGATETTSSICGKANDYNRPKRSTGKIVDYIDVKIKNKISGKEYGEIWVRGISVTTTYLDSGKCVDDEGYFNTGDIGYVDGNNYLYIIGRRNNVIIAGGVNIHIEEIEEVFHKHDSVLLATVEKVESEIKGEEFIVKVVIKKDKKFNKMSLYKHCKDHLNIKKLPIDIIEDKEVDLISMGKRRRSHASK</sequence>
<dbReference type="GO" id="GO:0006631">
    <property type="term" value="P:fatty acid metabolic process"/>
    <property type="evidence" value="ECO:0007669"/>
    <property type="project" value="TreeGrafter"/>
</dbReference>
<reference evidence="5" key="1">
    <citation type="journal article" date="2013" name="Genome Announc.">
        <title>Complete Chromosome Sequence of Carnobacterium maltaromaticum LMA 28.</title>
        <authorList>
            <person name="Cailliez-Grimal C."/>
            <person name="Chaillou S."/>
            <person name="Anba-Mondoloni J."/>
            <person name="Loux V."/>
            <person name="Afzal M.I."/>
            <person name="Rahman A."/>
            <person name="Kergourlay G."/>
            <person name="Champomier-Verges M.C."/>
            <person name="Zagorec M."/>
            <person name="Dalgaard P."/>
            <person name="Leisner J.J."/>
            <person name="Prevost H."/>
            <person name="Revol-Junelles A.M."/>
            <person name="Borges F."/>
        </authorList>
    </citation>
    <scope>NUCLEOTIDE SEQUENCE</scope>
    <source>
        <strain evidence="5">LMA28</strain>
    </source>
</reference>
<accession>K8EWD9</accession>
<dbReference type="Proteomes" id="UP000000212">
    <property type="component" value="Chromosome"/>
</dbReference>
<dbReference type="InterPro" id="IPR045851">
    <property type="entry name" value="AMP-bd_C_sf"/>
</dbReference>
<dbReference type="InterPro" id="IPR000873">
    <property type="entry name" value="AMP-dep_synth/lig_dom"/>
</dbReference>
<dbReference type="RefSeq" id="WP_015077910.1">
    <property type="nucleotide sequence ID" value="NC_019425.2"/>
</dbReference>
<dbReference type="eggNOG" id="COG0318">
    <property type="taxonomic scope" value="Bacteria"/>
</dbReference>
<dbReference type="PANTHER" id="PTHR43201:SF5">
    <property type="entry name" value="MEDIUM-CHAIN ACYL-COA LIGASE ACSF2, MITOCHONDRIAL"/>
    <property type="match status" value="1"/>
</dbReference>
<dbReference type="Pfam" id="PF00501">
    <property type="entry name" value="AMP-binding"/>
    <property type="match status" value="1"/>
</dbReference>
<feature type="domain" description="AMP-dependent synthetase/ligase" evidence="3">
    <location>
        <begin position="12"/>
        <end position="218"/>
    </location>
</feature>
<dbReference type="PANTHER" id="PTHR43201">
    <property type="entry name" value="ACYL-COA SYNTHETASE"/>
    <property type="match status" value="1"/>
</dbReference>
<dbReference type="HOGENOM" id="CLU_796171_0_0_9"/>
<dbReference type="Gene3D" id="3.30.300.30">
    <property type="match status" value="1"/>
</dbReference>
<dbReference type="STRING" id="1234679.BN424_3617"/>
<gene>
    <name evidence="4" type="ORF">BN424_3617</name>
</gene>
<keyword evidence="2" id="KW-0436">Ligase</keyword>
<protein>
    <recommendedName>
        <fullName evidence="3">AMP-dependent synthetase/ligase domain-containing protein</fullName>
    </recommendedName>
</protein>
<organism evidence="4 5">
    <name type="scientific">Carnobacterium maltaromaticum LMA28</name>
    <dbReference type="NCBI Taxonomy" id="1234679"/>
    <lineage>
        <taxon>Bacteria</taxon>
        <taxon>Bacillati</taxon>
        <taxon>Bacillota</taxon>
        <taxon>Bacilli</taxon>
        <taxon>Lactobacillales</taxon>
        <taxon>Carnobacteriaceae</taxon>
        <taxon>Carnobacterium</taxon>
    </lineage>
</organism>
<dbReference type="KEGG" id="cml:BN424_3617"/>
<dbReference type="Gene3D" id="3.40.50.12780">
    <property type="entry name" value="N-terminal domain of ligase-like"/>
    <property type="match status" value="1"/>
</dbReference>
<dbReference type="GO" id="GO:0031956">
    <property type="term" value="F:medium-chain fatty acid-CoA ligase activity"/>
    <property type="evidence" value="ECO:0007669"/>
    <property type="project" value="TreeGrafter"/>
</dbReference>
<dbReference type="EMBL" id="HE999757">
    <property type="protein sequence ID" value="CCO13021.2"/>
    <property type="molecule type" value="Genomic_DNA"/>
</dbReference>
<dbReference type="SUPFAM" id="SSF56801">
    <property type="entry name" value="Acetyl-CoA synthetase-like"/>
    <property type="match status" value="1"/>
</dbReference>
<evidence type="ECO:0000256" key="2">
    <source>
        <dbReference type="ARBA" id="ARBA00022598"/>
    </source>
</evidence>
<dbReference type="CDD" id="cd04433">
    <property type="entry name" value="AFD_class_I"/>
    <property type="match status" value="1"/>
</dbReference>
<evidence type="ECO:0000313" key="5">
    <source>
        <dbReference type="Proteomes" id="UP000000212"/>
    </source>
</evidence>
<proteinExistence type="inferred from homology"/>
<evidence type="ECO:0000313" key="4">
    <source>
        <dbReference type="EMBL" id="CCO13021.2"/>
    </source>
</evidence>